<keyword evidence="1" id="KW-0649">Protein kinase inhibitor</keyword>
<dbReference type="Proteomes" id="UP001549207">
    <property type="component" value="Unassembled WGS sequence"/>
</dbReference>
<keyword evidence="2" id="KW-1185">Reference proteome</keyword>
<gene>
    <name evidence="1" type="ORF">ABIC98_002501</name>
</gene>
<proteinExistence type="predicted"/>
<name>A0ACC6TGL8_9MICC</name>
<evidence type="ECO:0000313" key="2">
    <source>
        <dbReference type="Proteomes" id="UP001549207"/>
    </source>
</evidence>
<sequence>MSSPHIRWAGPRALLLELDSLETVLAVHARLQETPLPGQVDVLAAARTVLAVFDSRASAQAARAAVATLDRDAAAVNAGSAEPVRIEVVYDGDDLAEVGRLTGLGADGVIAAHTGQLWTAAFGGFAPGFAYLVGEHDALNVPRRSSPRTAVPAGSVALAGNFSAVYPRRSPGGWQLIGRTAARMWDLDREQPAMLRPGSTVRYVAVREVVEVVTVAEPAGQRESAGQGGPAAQPDTPAGVQAAGVPALEIITPGPQSLIQDLGRPGFGDLGVSPAGAADAAGARQANRLVGNPPGDAVLETVLGGLSVRARGELTAALTGAPADAEIRSGSASRPAPLYAPFPLHDGESLHLGTPEAGLRTYLAVRGGIDVPPVLGSRSTDLMSGIGPSPLDAGTVLPVGAADRGRVVGQPEPPTLHPALSQGGTDGAPVVLRVTPGPRDDWFTPQSLAALTGQDWAVTAESNRIGVRLDTSAGGTPLERSRTEELPSEGVVAGSLQVPPSGLPVLFLADHPVTGGYPVIAVVVPEDLPVAAQLPPGTTVRFQAVDPGTMEPLRPGALQQPEPTAPTPATNSL</sequence>
<comment type="caution">
    <text evidence="1">The sequence shown here is derived from an EMBL/GenBank/DDBJ whole genome shotgun (WGS) entry which is preliminary data.</text>
</comment>
<organism evidence="1 2">
    <name type="scientific">Arthrobacter nitrophenolicus</name>
    <dbReference type="NCBI Taxonomy" id="683150"/>
    <lineage>
        <taxon>Bacteria</taxon>
        <taxon>Bacillati</taxon>
        <taxon>Actinomycetota</taxon>
        <taxon>Actinomycetes</taxon>
        <taxon>Micrococcales</taxon>
        <taxon>Micrococcaceae</taxon>
        <taxon>Arthrobacter</taxon>
    </lineage>
</organism>
<reference evidence="1" key="1">
    <citation type="submission" date="2024-06" db="EMBL/GenBank/DDBJ databases">
        <title>Genomic Encyclopedia of Type Strains, Phase IV (KMG-IV): sequencing the most valuable type-strain genomes for metagenomic binning, comparative biology and taxonomic classification.</title>
        <authorList>
            <person name="Goeker M."/>
        </authorList>
    </citation>
    <scope>NUCLEOTIDE SEQUENCE</scope>
    <source>
        <strain evidence="1">SJCon</strain>
    </source>
</reference>
<dbReference type="EMBL" id="JBEPNJ010000009">
    <property type="protein sequence ID" value="MET3772846.1"/>
    <property type="molecule type" value="Genomic_DNA"/>
</dbReference>
<protein>
    <submittedName>
        <fullName evidence="1">KipI family sensor histidine kinase inhibitor</fullName>
    </submittedName>
</protein>
<accession>A0ACC6TGL8</accession>
<evidence type="ECO:0000313" key="1">
    <source>
        <dbReference type="EMBL" id="MET3772846.1"/>
    </source>
</evidence>